<proteinExistence type="predicted"/>
<dbReference type="Proteomes" id="UP000225706">
    <property type="component" value="Unassembled WGS sequence"/>
</dbReference>
<dbReference type="STRING" id="50429.A0A2B4SJD1"/>
<dbReference type="PANTHER" id="PTHR28080">
    <property type="entry name" value="PEROXISOMAL BIOGENESIS FACTOR 3"/>
    <property type="match status" value="1"/>
</dbReference>
<dbReference type="OrthoDB" id="45930at2759"/>
<dbReference type="PANTHER" id="PTHR28080:SF1">
    <property type="entry name" value="PEROXISOMAL BIOGENESIS FACTOR 3"/>
    <property type="match status" value="1"/>
</dbReference>
<dbReference type="EMBL" id="LSMT01000080">
    <property type="protein sequence ID" value="PFX28637.1"/>
    <property type="molecule type" value="Genomic_DNA"/>
</dbReference>
<evidence type="ECO:0000256" key="4">
    <source>
        <dbReference type="ARBA" id="ARBA00025338"/>
    </source>
</evidence>
<reference evidence="7" key="1">
    <citation type="journal article" date="2017" name="bioRxiv">
        <title>Comparative analysis of the genomes of Stylophora pistillata and Acropora digitifera provides evidence for extensive differences between species of corals.</title>
        <authorList>
            <person name="Voolstra C.R."/>
            <person name="Li Y."/>
            <person name="Liew Y.J."/>
            <person name="Baumgarten S."/>
            <person name="Zoccola D."/>
            <person name="Flot J.-F."/>
            <person name="Tambutte S."/>
            <person name="Allemand D."/>
            <person name="Aranda M."/>
        </authorList>
    </citation>
    <scope>NUCLEOTIDE SEQUENCE [LARGE SCALE GENOMIC DNA]</scope>
</reference>
<dbReference type="InterPro" id="IPR006966">
    <property type="entry name" value="Peroxin-3"/>
</dbReference>
<accession>A0A2B4SJD1</accession>
<organism evidence="6 7">
    <name type="scientific">Stylophora pistillata</name>
    <name type="common">Smooth cauliflower coral</name>
    <dbReference type="NCBI Taxonomy" id="50429"/>
    <lineage>
        <taxon>Eukaryota</taxon>
        <taxon>Metazoa</taxon>
        <taxon>Cnidaria</taxon>
        <taxon>Anthozoa</taxon>
        <taxon>Hexacorallia</taxon>
        <taxon>Scleractinia</taxon>
        <taxon>Astrocoeniina</taxon>
        <taxon>Pocilloporidae</taxon>
        <taxon>Stylophora</taxon>
    </lineage>
</organism>
<keyword evidence="3" id="KW-0962">Peroxisome biogenesis</keyword>
<dbReference type="AlphaFoldDB" id="A0A2B4SJD1"/>
<evidence type="ECO:0000256" key="2">
    <source>
        <dbReference type="ARBA" id="ARBA00014294"/>
    </source>
</evidence>
<sequence>MWETIKGFLRRHKRKFFITGAVVGGVYMLSRYARWRLAEWQRQQEMEYVEQARKQHHFESNQRTCAITLFSLVPNLRDVLMEKLNCEIITGNLRERPSNKLELWEQLKVMSFTRTIASVYSSCMLFVFLRVQLNIVGGYLYLDSLMMTGEASNGKNEKKVHIAEELQKRYLAVVRYLMADGLDFLIEKIRRTVEDILGEISLKEKFSLVELTRLINHIRQSMEFPKHSLPINSKLHDAPNQPAKNGCHMRPLTKFMLPTDVESLCDTVGKEGDDNFKDLIGETLDILESEDCLYVLKTCLDAGFAHVLHSMIPFFQAEELELGAVGGVELEPTLDLPLAKIIPIINGQINHILCDSDNNYFQDLFKVGSARDFAANVYEAFSFEVD</sequence>
<evidence type="ECO:0000256" key="1">
    <source>
        <dbReference type="ARBA" id="ARBA00011494"/>
    </source>
</evidence>
<comment type="caution">
    <text evidence="6">The sequence shown here is derived from an EMBL/GenBank/DDBJ whole genome shotgun (WGS) entry which is preliminary data.</text>
</comment>
<keyword evidence="7" id="KW-1185">Reference proteome</keyword>
<dbReference type="GO" id="GO:0005778">
    <property type="term" value="C:peroxisomal membrane"/>
    <property type="evidence" value="ECO:0007669"/>
    <property type="project" value="InterPro"/>
</dbReference>
<protein>
    <recommendedName>
        <fullName evidence="2">Peroxisomal biogenesis factor 3</fullName>
    </recommendedName>
    <alternativeName>
        <fullName evidence="5">Peroxisomal assembly protein PEX3</fullName>
    </alternativeName>
</protein>
<comment type="subunit">
    <text evidence="1">Interacts with PEX19.</text>
</comment>
<name>A0A2B4SJD1_STYPI</name>
<dbReference type="Pfam" id="PF04882">
    <property type="entry name" value="Peroxin-3"/>
    <property type="match status" value="2"/>
</dbReference>
<dbReference type="GO" id="GO:0030674">
    <property type="term" value="F:protein-macromolecule adaptor activity"/>
    <property type="evidence" value="ECO:0007669"/>
    <property type="project" value="TreeGrafter"/>
</dbReference>
<evidence type="ECO:0000313" key="6">
    <source>
        <dbReference type="EMBL" id="PFX28637.1"/>
    </source>
</evidence>
<dbReference type="GO" id="GO:0045046">
    <property type="term" value="P:protein import into peroxisome membrane"/>
    <property type="evidence" value="ECO:0007669"/>
    <property type="project" value="TreeGrafter"/>
</dbReference>
<comment type="function">
    <text evidence="4">Involved in peroxisome biosynthesis and integrity. Assembles membrane vesicles before the matrix proteins are translocated. As a docking factor for PEX19, is necessary for the import of peroxisomal membrane proteins in the peroxisomes.</text>
</comment>
<gene>
    <name evidence="6" type="primary">PEX3</name>
    <name evidence="6" type="ORF">AWC38_SpisGene6640</name>
</gene>
<evidence type="ECO:0000256" key="5">
    <source>
        <dbReference type="ARBA" id="ARBA00029630"/>
    </source>
</evidence>
<evidence type="ECO:0000256" key="3">
    <source>
        <dbReference type="ARBA" id="ARBA00022593"/>
    </source>
</evidence>
<evidence type="ECO:0000313" key="7">
    <source>
        <dbReference type="Proteomes" id="UP000225706"/>
    </source>
</evidence>